<accession>A0ABQ9U3W1</accession>
<evidence type="ECO:0000313" key="2">
    <source>
        <dbReference type="Proteomes" id="UP001266305"/>
    </source>
</evidence>
<comment type="caution">
    <text evidence="1">The sequence shown here is derived from an EMBL/GenBank/DDBJ whole genome shotgun (WGS) entry which is preliminary data.</text>
</comment>
<gene>
    <name evidence="1" type="ORF">P7K49_031041</name>
</gene>
<evidence type="ECO:0000313" key="1">
    <source>
        <dbReference type="EMBL" id="KAK2091757.1"/>
    </source>
</evidence>
<protein>
    <submittedName>
        <fullName evidence="1">Uncharacterized protein</fullName>
    </submittedName>
</protein>
<reference evidence="1 2" key="1">
    <citation type="submission" date="2023-05" db="EMBL/GenBank/DDBJ databases">
        <title>B98-5 Cell Line De Novo Hybrid Assembly: An Optical Mapping Approach.</title>
        <authorList>
            <person name="Kananen K."/>
            <person name="Auerbach J.A."/>
            <person name="Kautto E."/>
            <person name="Blachly J.S."/>
        </authorList>
    </citation>
    <scope>NUCLEOTIDE SEQUENCE [LARGE SCALE GENOMIC DNA]</scope>
    <source>
        <strain evidence="1">B95-8</strain>
        <tissue evidence="1">Cell line</tissue>
    </source>
</reference>
<name>A0ABQ9U3W1_SAGOE</name>
<dbReference type="EMBL" id="JASSZA010000016">
    <property type="protein sequence ID" value="KAK2091757.1"/>
    <property type="molecule type" value="Genomic_DNA"/>
</dbReference>
<dbReference type="Proteomes" id="UP001266305">
    <property type="component" value="Unassembled WGS sequence"/>
</dbReference>
<keyword evidence="2" id="KW-1185">Reference proteome</keyword>
<proteinExistence type="predicted"/>
<organism evidence="1 2">
    <name type="scientific">Saguinus oedipus</name>
    <name type="common">Cotton-top tamarin</name>
    <name type="synonym">Oedipomidas oedipus</name>
    <dbReference type="NCBI Taxonomy" id="9490"/>
    <lineage>
        <taxon>Eukaryota</taxon>
        <taxon>Metazoa</taxon>
        <taxon>Chordata</taxon>
        <taxon>Craniata</taxon>
        <taxon>Vertebrata</taxon>
        <taxon>Euteleostomi</taxon>
        <taxon>Mammalia</taxon>
        <taxon>Eutheria</taxon>
        <taxon>Euarchontoglires</taxon>
        <taxon>Primates</taxon>
        <taxon>Haplorrhini</taxon>
        <taxon>Platyrrhini</taxon>
        <taxon>Cebidae</taxon>
        <taxon>Callitrichinae</taxon>
        <taxon>Saguinus</taxon>
    </lineage>
</organism>
<sequence length="167" mass="18284">MRHGLPKSHTCCQGDGGQDRVQLAGRRQKLGLGLREAAKEEMKSDMELGMAILVVAGSLFDAEEAAVIMMKPLPTGTISLVRTEEAERRDEGQTRVKYKEKKTFATQRVGGDGNLDKRTGHRKGITGGLYMMWLPKTQGPPTLQVCNEEGRNGDLNTMSSIPSLITL</sequence>